<feature type="region of interest" description="Disordered" evidence="1">
    <location>
        <begin position="100"/>
        <end position="139"/>
    </location>
</feature>
<dbReference type="Proteomes" id="UP000028837">
    <property type="component" value="Unassembled WGS sequence"/>
</dbReference>
<dbReference type="VEuPathDB" id="ToxoDB:TGDOM2_286760"/>
<evidence type="ECO:0000313" key="2">
    <source>
        <dbReference type="EMBL" id="KFG40113.1"/>
    </source>
</evidence>
<comment type="caution">
    <text evidence="2">The sequence shown here is derived from an EMBL/GenBank/DDBJ whole genome shotgun (WGS) entry which is preliminary data.</text>
</comment>
<evidence type="ECO:0000313" key="3">
    <source>
        <dbReference type="Proteomes" id="UP000028837"/>
    </source>
</evidence>
<reference evidence="2 3" key="1">
    <citation type="submission" date="2014-02" db="EMBL/GenBank/DDBJ databases">
        <authorList>
            <person name="Sibley D."/>
            <person name="Venepally P."/>
            <person name="Karamycheva S."/>
            <person name="Hadjithomas M."/>
            <person name="Khan A."/>
            <person name="Brunk B."/>
            <person name="Roos D."/>
            <person name="Caler E."/>
            <person name="Lorenzi H."/>
        </authorList>
    </citation>
    <scope>NUCLEOTIDE SEQUENCE [LARGE SCALE GENOMIC DNA]</scope>
    <source>
        <strain evidence="2 3">GAB2-2007-GAL-DOM2</strain>
    </source>
</reference>
<dbReference type="AlphaFoldDB" id="A0A086K6U5"/>
<protein>
    <submittedName>
        <fullName evidence="2">Uncharacterized protein</fullName>
    </submittedName>
</protein>
<dbReference type="OrthoDB" id="331538at2759"/>
<evidence type="ECO:0000256" key="1">
    <source>
        <dbReference type="SAM" id="MobiDB-lite"/>
    </source>
</evidence>
<sequence length="450" mass="49328">MSAAMAASPAVASATDALCHPHRRCSGAAGASSVKKKRETAALSLFQWATALSEQAAGESASRVHKENAAPFESSLLQPFFPPQVFRSFSKRLSVSKASEVDSMPPLKKARNQSSSSPRLARAASRLGTSKAAHVAKAGGREKRTENICALEQPEFLETHDEVRPQTLLSPSEESELASAESHMKGWVLSVAAAVWEVRGSRLSEAYERELMNLYDRPACGTTGVRAYLNVGERDACAALHQEVLRLEQRANAEAELQREYLTQVHQEHVKSLQRLRTALLSRQREMRATLQQLAAVHHPQKRVAEKGRAGTELVDRLRELMDEQERRVTSVYVQQVNRLQESLNELLTKRTDREGNSLAAQNSQKTARTCANGLSVQDSAESGAALSSAALQSKLSDKRGKRQKLSSPFCNSNSSLKRRSVCMLRGLACVTRADAATAKKSGTSKRMLR</sequence>
<accession>A0A086K6U5</accession>
<name>A0A086K6U5_TOXGO</name>
<feature type="compositionally biased region" description="Low complexity" evidence="1">
    <location>
        <begin position="114"/>
        <end position="127"/>
    </location>
</feature>
<organism evidence="2 3">
    <name type="scientific">Toxoplasma gondii GAB2-2007-GAL-DOM2</name>
    <dbReference type="NCBI Taxonomy" id="1130820"/>
    <lineage>
        <taxon>Eukaryota</taxon>
        <taxon>Sar</taxon>
        <taxon>Alveolata</taxon>
        <taxon>Apicomplexa</taxon>
        <taxon>Conoidasida</taxon>
        <taxon>Coccidia</taxon>
        <taxon>Eucoccidiorida</taxon>
        <taxon>Eimeriorina</taxon>
        <taxon>Sarcocystidae</taxon>
        <taxon>Toxoplasma</taxon>
    </lineage>
</organism>
<dbReference type="EMBL" id="AHZU02000792">
    <property type="protein sequence ID" value="KFG40113.1"/>
    <property type="molecule type" value="Genomic_DNA"/>
</dbReference>
<proteinExistence type="predicted"/>
<gene>
    <name evidence="2" type="ORF">TGDOM2_286760</name>
</gene>